<protein>
    <submittedName>
        <fullName evidence="1">Uncharacterized protein</fullName>
    </submittedName>
</protein>
<name>A0ACC2MER3_PERAE</name>
<dbReference type="Proteomes" id="UP001234297">
    <property type="component" value="Chromosome 2"/>
</dbReference>
<reference evidence="1 2" key="1">
    <citation type="journal article" date="2022" name="Hortic Res">
        <title>A haplotype resolved chromosomal level avocado genome allows analysis of novel avocado genes.</title>
        <authorList>
            <person name="Nath O."/>
            <person name="Fletcher S.J."/>
            <person name="Hayward A."/>
            <person name="Shaw L.M."/>
            <person name="Masouleh A.K."/>
            <person name="Furtado A."/>
            <person name="Henry R.J."/>
            <person name="Mitter N."/>
        </authorList>
    </citation>
    <scope>NUCLEOTIDE SEQUENCE [LARGE SCALE GENOMIC DNA]</scope>
    <source>
        <strain evidence="2">cv. Hass</strain>
    </source>
</reference>
<accession>A0ACC2MER3</accession>
<evidence type="ECO:0000313" key="1">
    <source>
        <dbReference type="EMBL" id="KAJ8644184.1"/>
    </source>
</evidence>
<evidence type="ECO:0000313" key="2">
    <source>
        <dbReference type="Proteomes" id="UP001234297"/>
    </source>
</evidence>
<comment type="caution">
    <text evidence="1">The sequence shown here is derived from an EMBL/GenBank/DDBJ whole genome shotgun (WGS) entry which is preliminary data.</text>
</comment>
<organism evidence="1 2">
    <name type="scientific">Persea americana</name>
    <name type="common">Avocado</name>
    <dbReference type="NCBI Taxonomy" id="3435"/>
    <lineage>
        <taxon>Eukaryota</taxon>
        <taxon>Viridiplantae</taxon>
        <taxon>Streptophyta</taxon>
        <taxon>Embryophyta</taxon>
        <taxon>Tracheophyta</taxon>
        <taxon>Spermatophyta</taxon>
        <taxon>Magnoliopsida</taxon>
        <taxon>Magnoliidae</taxon>
        <taxon>Laurales</taxon>
        <taxon>Lauraceae</taxon>
        <taxon>Persea</taxon>
    </lineage>
</organism>
<dbReference type="EMBL" id="CM056810">
    <property type="protein sequence ID" value="KAJ8644184.1"/>
    <property type="molecule type" value="Genomic_DNA"/>
</dbReference>
<proteinExistence type="predicted"/>
<gene>
    <name evidence="1" type="ORF">MRB53_005932</name>
</gene>
<sequence length="88" mass="9995">MRNGVRMGKVGDPVCILTDVNKETLVSDYHPRPEASNGKREREKKKMITSLQSSVDEKSDLDILAAKSTENLGNGFLESRDMEEKRWK</sequence>
<keyword evidence="2" id="KW-1185">Reference proteome</keyword>